<dbReference type="EMBL" id="VYQF01000003">
    <property type="protein sequence ID" value="KAA9038542.1"/>
    <property type="molecule type" value="Genomic_DNA"/>
</dbReference>
<organism evidence="3 4">
    <name type="scientific">Ginsengibacter hankyongi</name>
    <dbReference type="NCBI Taxonomy" id="2607284"/>
    <lineage>
        <taxon>Bacteria</taxon>
        <taxon>Pseudomonadati</taxon>
        <taxon>Bacteroidota</taxon>
        <taxon>Chitinophagia</taxon>
        <taxon>Chitinophagales</taxon>
        <taxon>Chitinophagaceae</taxon>
        <taxon>Ginsengibacter</taxon>
    </lineage>
</organism>
<sequence length="165" mass="19560">MASKVPFVKQQINWLSLFPILITLGALCLFFYQFDQKFFWLIALFVYYMLRLLCKFLFFPNAIFEGVKRIKQEQFEQAIPFFEETISYYTKNRWIDTFRFFLLLSSAKSSIMESCLCNLAYCYLQTGDIQKAKEIYQNVLFEYPENINAKSMLNTINLISANVSL</sequence>
<keyword evidence="1" id="KW-0802">TPR repeat</keyword>
<dbReference type="Pfam" id="PF13181">
    <property type="entry name" value="TPR_8"/>
    <property type="match status" value="1"/>
</dbReference>
<dbReference type="AlphaFoldDB" id="A0A5J5IFA2"/>
<keyword evidence="2" id="KW-0472">Membrane</keyword>
<keyword evidence="2" id="KW-0812">Transmembrane</keyword>
<feature type="transmembrane region" description="Helical" evidence="2">
    <location>
        <begin position="38"/>
        <end position="59"/>
    </location>
</feature>
<name>A0A5J5IFA2_9BACT</name>
<keyword evidence="2" id="KW-1133">Transmembrane helix</keyword>
<dbReference type="Proteomes" id="UP000326903">
    <property type="component" value="Unassembled WGS sequence"/>
</dbReference>
<dbReference type="SUPFAM" id="SSF48452">
    <property type="entry name" value="TPR-like"/>
    <property type="match status" value="1"/>
</dbReference>
<keyword evidence="4" id="KW-1185">Reference proteome</keyword>
<gene>
    <name evidence="3" type="ORF">FW778_13360</name>
</gene>
<dbReference type="PROSITE" id="PS50005">
    <property type="entry name" value="TPR"/>
    <property type="match status" value="1"/>
</dbReference>
<dbReference type="InterPro" id="IPR011990">
    <property type="entry name" value="TPR-like_helical_dom_sf"/>
</dbReference>
<dbReference type="SMART" id="SM00028">
    <property type="entry name" value="TPR"/>
    <property type="match status" value="1"/>
</dbReference>
<dbReference type="InterPro" id="IPR019734">
    <property type="entry name" value="TPR_rpt"/>
</dbReference>
<feature type="transmembrane region" description="Helical" evidence="2">
    <location>
        <begin position="12"/>
        <end position="32"/>
    </location>
</feature>
<accession>A0A5J5IFA2</accession>
<evidence type="ECO:0000256" key="1">
    <source>
        <dbReference type="PROSITE-ProRule" id="PRU00339"/>
    </source>
</evidence>
<evidence type="ECO:0000256" key="2">
    <source>
        <dbReference type="SAM" id="Phobius"/>
    </source>
</evidence>
<dbReference type="Gene3D" id="1.25.40.10">
    <property type="entry name" value="Tetratricopeptide repeat domain"/>
    <property type="match status" value="1"/>
</dbReference>
<evidence type="ECO:0000313" key="3">
    <source>
        <dbReference type="EMBL" id="KAA9038542.1"/>
    </source>
</evidence>
<comment type="caution">
    <text evidence="3">The sequence shown here is derived from an EMBL/GenBank/DDBJ whole genome shotgun (WGS) entry which is preliminary data.</text>
</comment>
<proteinExistence type="predicted"/>
<evidence type="ECO:0000313" key="4">
    <source>
        <dbReference type="Proteomes" id="UP000326903"/>
    </source>
</evidence>
<protein>
    <submittedName>
        <fullName evidence="3">Tetratricopeptide repeat protein</fullName>
    </submittedName>
</protein>
<dbReference type="RefSeq" id="WP_150415262.1">
    <property type="nucleotide sequence ID" value="NZ_VYQF01000003.1"/>
</dbReference>
<reference evidence="3 4" key="1">
    <citation type="submission" date="2019-09" db="EMBL/GenBank/DDBJ databases">
        <title>Draft genome sequence of Ginsengibacter sp. BR5-29.</title>
        <authorList>
            <person name="Im W.-T."/>
        </authorList>
    </citation>
    <scope>NUCLEOTIDE SEQUENCE [LARGE SCALE GENOMIC DNA]</scope>
    <source>
        <strain evidence="3 4">BR5-29</strain>
    </source>
</reference>
<feature type="repeat" description="TPR" evidence="1">
    <location>
        <begin position="113"/>
        <end position="146"/>
    </location>
</feature>